<dbReference type="VEuPathDB" id="TriTrypDB:TcCLB.503723.50"/>
<dbReference type="Proteomes" id="UP000246121">
    <property type="component" value="Unassembled WGS sequence"/>
</dbReference>
<dbReference type="VEuPathDB" id="TriTrypDB:TcCLB.507747.240"/>
<accession>A0A2V2V4J2</accession>
<evidence type="ECO:0000313" key="2">
    <source>
        <dbReference type="EMBL" id="PWU90426.1"/>
    </source>
</evidence>
<keyword evidence="1" id="KW-0812">Transmembrane</keyword>
<dbReference type="VEuPathDB" id="TriTrypDB:ECC02_008475"/>
<name>A0A2V2V4J2_TRYCR</name>
<dbReference type="VEuPathDB" id="TriTrypDB:TcBrA4_0105890"/>
<sequence>MYIGDRYPDVFPMHTLLALFGVAYSKDTVGEQICMISTMIPVLLWMMLWGSLMHLFNLLAHQTAWWCAVFFGAFGIGLVGDVRGRKLAILMTLIVMEVERAQLMVEKGALLPLLVGRDAFLALGFACFQSFIPPFTMCKRVDEAMAGAWVYIGEVVHNSVKACWSENPIDAAVALSKTSSEPLQKIFTTVSFELSFVHYEPWESPLRLQLRSERIKVIGGIMPMLHALVGVVACTPRCAAVAVTTR</sequence>
<organism evidence="2 3">
    <name type="scientific">Trypanosoma cruzi</name>
    <dbReference type="NCBI Taxonomy" id="5693"/>
    <lineage>
        <taxon>Eukaryota</taxon>
        <taxon>Discoba</taxon>
        <taxon>Euglenozoa</taxon>
        <taxon>Kinetoplastea</taxon>
        <taxon>Metakinetoplastina</taxon>
        <taxon>Trypanosomatida</taxon>
        <taxon>Trypanosomatidae</taxon>
        <taxon>Trypanosoma</taxon>
        <taxon>Schizotrypanum</taxon>
    </lineage>
</organism>
<dbReference type="AlphaFoldDB" id="A0A2V2V4J2"/>
<dbReference type="VEuPathDB" id="TriTrypDB:C3747_4g103"/>
<gene>
    <name evidence="2" type="ORF">C4B63_50g1</name>
</gene>
<dbReference type="VEuPathDB" id="TriTrypDB:TCDM_07520"/>
<dbReference type="VEuPathDB" id="TriTrypDB:TCSYLVIO_002263"/>
<evidence type="ECO:0000256" key="1">
    <source>
        <dbReference type="SAM" id="Phobius"/>
    </source>
</evidence>
<reference evidence="2 3" key="1">
    <citation type="journal article" date="2018" name="Microb. Genom.">
        <title>Expanding an expanded genome: long-read sequencing of Trypanosoma cruzi.</title>
        <authorList>
            <person name="Berna L."/>
            <person name="Rodriguez M."/>
            <person name="Chiribao M.L."/>
            <person name="Parodi-Talice A."/>
            <person name="Pita S."/>
            <person name="Rijo G."/>
            <person name="Alvarez-Valin F."/>
            <person name="Robello C."/>
        </authorList>
    </citation>
    <scope>NUCLEOTIDE SEQUENCE [LARGE SCALE GENOMIC DNA]</scope>
    <source>
        <strain evidence="2 3">Dm28c</strain>
    </source>
</reference>
<dbReference type="VEuPathDB" id="TriTrypDB:BCY84_06462"/>
<comment type="caution">
    <text evidence="2">The sequence shown here is derived from an EMBL/GenBank/DDBJ whole genome shotgun (WGS) entry which is preliminary data.</text>
</comment>
<dbReference type="VEuPathDB" id="TriTrypDB:TcCL_NonESM04894"/>
<evidence type="ECO:0000313" key="3">
    <source>
        <dbReference type="Proteomes" id="UP000246121"/>
    </source>
</evidence>
<dbReference type="EMBL" id="PRFA01000050">
    <property type="protein sequence ID" value="PWU90426.1"/>
    <property type="molecule type" value="Genomic_DNA"/>
</dbReference>
<keyword evidence="1" id="KW-0472">Membrane</keyword>
<dbReference type="VEuPathDB" id="TriTrypDB:Tc_MARK_960"/>
<proteinExistence type="predicted"/>
<dbReference type="VEuPathDB" id="TriTrypDB:C4B63_50g1"/>
<feature type="transmembrane region" description="Helical" evidence="1">
    <location>
        <begin position="63"/>
        <end position="82"/>
    </location>
</feature>
<keyword evidence="1" id="KW-1133">Transmembrane helix</keyword>
<dbReference type="VEuPathDB" id="TriTrypDB:TcG_05814"/>
<protein>
    <submittedName>
        <fullName evidence="2">Uncharacterized protein</fullName>
    </submittedName>
</protein>
<feature type="transmembrane region" description="Helical" evidence="1">
    <location>
        <begin position="36"/>
        <end position="57"/>
    </location>
</feature>